<reference evidence="1" key="1">
    <citation type="submission" date="2023-08" db="EMBL/GenBank/DDBJ databases">
        <authorList>
            <person name="Page C.A."/>
            <person name="Perez-Diaz I.M."/>
        </authorList>
    </citation>
    <scope>NUCLEOTIDE SEQUENCE</scope>
    <source>
        <strain evidence="1">7.8.46</strain>
    </source>
</reference>
<evidence type="ECO:0000313" key="2">
    <source>
        <dbReference type="Proteomes" id="UP001267003"/>
    </source>
</evidence>
<accession>A0AAW8VZJ1</accession>
<dbReference type="RefSeq" id="WP_158297000.1">
    <property type="nucleotide sequence ID" value="NZ_CP016491.1"/>
</dbReference>
<sequence>MDKRQVKLNVRDGLKQCVVEMKVNEEFLLEYVRKESQKRLTGIELGGHGHES</sequence>
<name>A0AAW8VZJ1_LACPE</name>
<dbReference type="EMBL" id="JAVLAQ010000001">
    <property type="protein sequence ID" value="MDT6990922.1"/>
    <property type="molecule type" value="Genomic_DNA"/>
</dbReference>
<proteinExistence type="predicted"/>
<gene>
    <name evidence="1" type="ORF">RI536_12615</name>
</gene>
<organism evidence="1 2">
    <name type="scientific">Lactiplantibacillus pentosus</name>
    <name type="common">Lactobacillus pentosus</name>
    <dbReference type="NCBI Taxonomy" id="1589"/>
    <lineage>
        <taxon>Bacteria</taxon>
        <taxon>Bacillati</taxon>
        <taxon>Bacillota</taxon>
        <taxon>Bacilli</taxon>
        <taxon>Lactobacillales</taxon>
        <taxon>Lactobacillaceae</taxon>
        <taxon>Lactiplantibacillus</taxon>
    </lineage>
</organism>
<comment type="caution">
    <text evidence="1">The sequence shown here is derived from an EMBL/GenBank/DDBJ whole genome shotgun (WGS) entry which is preliminary data.</text>
</comment>
<dbReference type="Proteomes" id="UP001267003">
    <property type="component" value="Unassembled WGS sequence"/>
</dbReference>
<dbReference type="AlphaFoldDB" id="A0AAW8VZJ1"/>
<protein>
    <submittedName>
        <fullName evidence="1">Uncharacterized protein</fullName>
    </submittedName>
</protein>
<evidence type="ECO:0000313" key="1">
    <source>
        <dbReference type="EMBL" id="MDT6990922.1"/>
    </source>
</evidence>